<dbReference type="PANTHER" id="PTHR30383:SF27">
    <property type="entry name" value="SPORE GERMINATION LIPASE LIPC"/>
    <property type="match status" value="1"/>
</dbReference>
<dbReference type="EMBL" id="MCHY01000008">
    <property type="protein sequence ID" value="RKD24680.1"/>
    <property type="molecule type" value="Genomic_DNA"/>
</dbReference>
<dbReference type="InterPro" id="IPR013830">
    <property type="entry name" value="SGNH_hydro"/>
</dbReference>
<dbReference type="Pfam" id="PF13472">
    <property type="entry name" value="Lipase_GDSL_2"/>
    <property type="match status" value="1"/>
</dbReference>
<dbReference type="Proteomes" id="UP000284219">
    <property type="component" value="Unassembled WGS sequence"/>
</dbReference>
<gene>
    <name evidence="2" type="ORF">BEP19_06890</name>
</gene>
<sequence length="258" mass="28833">MALLFTCLLGWGFVVVVQEQFFPAQASEAGLPKRESVEQMDTPKSLLALGDSLTRGTGDPQGKGYVGLVVEALEEQELSGEKISLFNWSIRGQTSGQLIAQLKETEMQRQLKTADLILLTIGGNDLFQGGQSLVELDPRRIGEIQKVYLKNLEEIFALLREFNQTATVYHIGLYDPFFELESGPITSKFVRDWNYQSAEIAAKFPKIVAVPTYDLFELGVTDYLYSDQFHPNDLGYQLIAERLVSLIQRDGGGGERDE</sequence>
<comment type="caution">
    <text evidence="2">The sequence shown here is derived from an EMBL/GenBank/DDBJ whole genome shotgun (WGS) entry which is preliminary data.</text>
</comment>
<dbReference type="Gene3D" id="3.40.50.1110">
    <property type="entry name" value="SGNH hydrolase"/>
    <property type="match status" value="1"/>
</dbReference>
<proteinExistence type="predicted"/>
<evidence type="ECO:0000313" key="3">
    <source>
        <dbReference type="Proteomes" id="UP000284219"/>
    </source>
</evidence>
<evidence type="ECO:0000259" key="1">
    <source>
        <dbReference type="Pfam" id="PF13472"/>
    </source>
</evidence>
<dbReference type="InterPro" id="IPR036514">
    <property type="entry name" value="SGNH_hydro_sf"/>
</dbReference>
<dbReference type="InterPro" id="IPR051532">
    <property type="entry name" value="Ester_Hydrolysis_Enzymes"/>
</dbReference>
<dbReference type="CDD" id="cd04506">
    <property type="entry name" value="SGNH_hydrolase_YpmR_like"/>
    <property type="match status" value="1"/>
</dbReference>
<feature type="domain" description="SGNH hydrolase-type esterase" evidence="1">
    <location>
        <begin position="48"/>
        <end position="238"/>
    </location>
</feature>
<accession>A0A419SL49</accession>
<dbReference type="SUPFAM" id="SSF52266">
    <property type="entry name" value="SGNH hydrolase"/>
    <property type="match status" value="1"/>
</dbReference>
<evidence type="ECO:0000313" key="2">
    <source>
        <dbReference type="EMBL" id="RKD24680.1"/>
    </source>
</evidence>
<reference evidence="2 3" key="1">
    <citation type="submission" date="2016-08" db="EMBL/GenBank/DDBJ databases">
        <title>Novel Firmicute Genomes.</title>
        <authorList>
            <person name="Poppleton D.I."/>
            <person name="Gribaldo S."/>
        </authorList>
    </citation>
    <scope>NUCLEOTIDE SEQUENCE [LARGE SCALE GENOMIC DNA]</scope>
    <source>
        <strain evidence="2 3">RAOx-1</strain>
    </source>
</reference>
<dbReference type="AlphaFoldDB" id="A0A419SL49"/>
<dbReference type="GO" id="GO:0004622">
    <property type="term" value="F:phosphatidylcholine lysophospholipase activity"/>
    <property type="evidence" value="ECO:0007669"/>
    <property type="project" value="TreeGrafter"/>
</dbReference>
<organism evidence="2 3">
    <name type="scientific">Ammoniphilus oxalaticus</name>
    <dbReference type="NCBI Taxonomy" id="66863"/>
    <lineage>
        <taxon>Bacteria</taxon>
        <taxon>Bacillati</taxon>
        <taxon>Bacillota</taxon>
        <taxon>Bacilli</taxon>
        <taxon>Bacillales</taxon>
        <taxon>Paenibacillaceae</taxon>
        <taxon>Aneurinibacillus group</taxon>
        <taxon>Ammoniphilus</taxon>
    </lineage>
</organism>
<name>A0A419SL49_9BACL</name>
<keyword evidence="3" id="KW-1185">Reference proteome</keyword>
<protein>
    <recommendedName>
        <fullName evidence="1">SGNH hydrolase-type esterase domain-containing protein</fullName>
    </recommendedName>
</protein>
<dbReference type="PANTHER" id="PTHR30383">
    <property type="entry name" value="THIOESTERASE 1/PROTEASE 1/LYSOPHOSPHOLIPASE L1"/>
    <property type="match status" value="1"/>
</dbReference>